<gene>
    <name evidence="6" type="ORF">SU32_09610</name>
</gene>
<feature type="DNA-binding region" description="H-T-H motif" evidence="4">
    <location>
        <begin position="33"/>
        <end position="52"/>
    </location>
</feature>
<dbReference type="Proteomes" id="UP000038011">
    <property type="component" value="Unassembled WGS sequence"/>
</dbReference>
<sequence length="194" mass="21437">MKKPVQNRSKATRSRLISVATELIKKNGYEALRVEDVVTGAGVAKGTFFSHFKDKDALMELCIGTRIDAILDQVETKLKPKDVTDLVDGLLPLLNFMTCERYVFDVILRYSGAAAVEEIGAIAMTFDRQGKVLADWLADGPFRNDVSSQLLADGVQAFLIQAMALKFCALHNSQSTVEILVPYLEAWLNPKTVV</sequence>
<dbReference type="PROSITE" id="PS50977">
    <property type="entry name" value="HTH_TETR_2"/>
    <property type="match status" value="1"/>
</dbReference>
<dbReference type="PANTHER" id="PTHR30055">
    <property type="entry name" value="HTH-TYPE TRANSCRIPTIONAL REGULATOR RUTR"/>
    <property type="match status" value="1"/>
</dbReference>
<keyword evidence="7" id="KW-1185">Reference proteome</keyword>
<accession>A0A0M9GMU0</accession>
<feature type="domain" description="HTH tetR-type" evidence="5">
    <location>
        <begin position="10"/>
        <end position="70"/>
    </location>
</feature>
<dbReference type="SUPFAM" id="SSF46689">
    <property type="entry name" value="Homeodomain-like"/>
    <property type="match status" value="1"/>
</dbReference>
<reference evidence="6 7" key="1">
    <citation type="submission" date="2015-01" db="EMBL/GenBank/DDBJ databases">
        <title>Ahrensia donghaiensis sp. nov., a novel dimethylsulphoniopropionate-cleavage bacterium isolated from seawater and emended descriptions of the genus Ahrensia and Ahrensia kielensis.</title>
        <authorList>
            <person name="Liu J."/>
        </authorList>
    </citation>
    <scope>NUCLEOTIDE SEQUENCE [LARGE SCALE GENOMIC DNA]</scope>
    <source>
        <strain evidence="6 7">LZD062</strain>
    </source>
</reference>
<dbReference type="Pfam" id="PF00440">
    <property type="entry name" value="TetR_N"/>
    <property type="match status" value="1"/>
</dbReference>
<evidence type="ECO:0000256" key="2">
    <source>
        <dbReference type="ARBA" id="ARBA00023125"/>
    </source>
</evidence>
<dbReference type="InterPro" id="IPR001647">
    <property type="entry name" value="HTH_TetR"/>
</dbReference>
<name>A0A0M9GMU0_9HYPH</name>
<keyword evidence="2 4" id="KW-0238">DNA-binding</keyword>
<evidence type="ECO:0000259" key="5">
    <source>
        <dbReference type="PROSITE" id="PS50977"/>
    </source>
</evidence>
<evidence type="ECO:0000313" key="6">
    <source>
        <dbReference type="EMBL" id="KPB01146.1"/>
    </source>
</evidence>
<dbReference type="OrthoDB" id="9811084at2"/>
<keyword evidence="1" id="KW-0805">Transcription regulation</keyword>
<protein>
    <submittedName>
        <fullName evidence="6">TetR family transcriptional regulator</fullName>
    </submittedName>
</protein>
<organism evidence="6 7">
    <name type="scientific">Ahrensia marina</name>
    <dbReference type="NCBI Taxonomy" id="1514904"/>
    <lineage>
        <taxon>Bacteria</taxon>
        <taxon>Pseudomonadati</taxon>
        <taxon>Pseudomonadota</taxon>
        <taxon>Alphaproteobacteria</taxon>
        <taxon>Hyphomicrobiales</taxon>
        <taxon>Ahrensiaceae</taxon>
        <taxon>Ahrensia</taxon>
    </lineage>
</organism>
<dbReference type="PRINTS" id="PR00455">
    <property type="entry name" value="HTHTETR"/>
</dbReference>
<dbReference type="AlphaFoldDB" id="A0A0M9GMU0"/>
<dbReference type="EMBL" id="JXMU01000013">
    <property type="protein sequence ID" value="KPB01146.1"/>
    <property type="molecule type" value="Genomic_DNA"/>
</dbReference>
<dbReference type="PANTHER" id="PTHR30055:SF234">
    <property type="entry name" value="HTH-TYPE TRANSCRIPTIONAL REGULATOR BETI"/>
    <property type="match status" value="1"/>
</dbReference>
<comment type="caution">
    <text evidence="6">The sequence shown here is derived from an EMBL/GenBank/DDBJ whole genome shotgun (WGS) entry which is preliminary data.</text>
</comment>
<evidence type="ECO:0000256" key="1">
    <source>
        <dbReference type="ARBA" id="ARBA00023015"/>
    </source>
</evidence>
<dbReference type="GO" id="GO:0000976">
    <property type="term" value="F:transcription cis-regulatory region binding"/>
    <property type="evidence" value="ECO:0007669"/>
    <property type="project" value="TreeGrafter"/>
</dbReference>
<dbReference type="GO" id="GO:0003700">
    <property type="term" value="F:DNA-binding transcription factor activity"/>
    <property type="evidence" value="ECO:0007669"/>
    <property type="project" value="TreeGrafter"/>
</dbReference>
<dbReference type="STRING" id="1514904.SU32_09610"/>
<evidence type="ECO:0000256" key="3">
    <source>
        <dbReference type="ARBA" id="ARBA00023163"/>
    </source>
</evidence>
<evidence type="ECO:0000313" key="7">
    <source>
        <dbReference type="Proteomes" id="UP000038011"/>
    </source>
</evidence>
<dbReference type="RefSeq" id="WP_053999144.1">
    <property type="nucleotide sequence ID" value="NZ_JXMU01000013.1"/>
</dbReference>
<keyword evidence="3" id="KW-0804">Transcription</keyword>
<evidence type="ECO:0000256" key="4">
    <source>
        <dbReference type="PROSITE-ProRule" id="PRU00335"/>
    </source>
</evidence>
<proteinExistence type="predicted"/>
<dbReference type="PATRIC" id="fig|1514904.3.peg.752"/>
<dbReference type="InterPro" id="IPR050109">
    <property type="entry name" value="HTH-type_TetR-like_transc_reg"/>
</dbReference>
<dbReference type="Gene3D" id="1.10.357.10">
    <property type="entry name" value="Tetracycline Repressor, domain 2"/>
    <property type="match status" value="1"/>
</dbReference>
<dbReference type="InterPro" id="IPR009057">
    <property type="entry name" value="Homeodomain-like_sf"/>
</dbReference>